<keyword evidence="3" id="KW-1185">Reference proteome</keyword>
<dbReference type="SUPFAM" id="SSF101353">
    <property type="entry name" value="Putative anticodon-binding domain of alanyl-tRNA synthetase (AlaRS)"/>
    <property type="match status" value="1"/>
</dbReference>
<sequence>MLSSLVPDFVNHLTSLYDSVAACETIIAETVMSEEQLFWKSYDKGNKLLQQNIASHSHVLPGKIAWMLSGTYGLPLAITEKMCNEKGLKVDLDGFHQCLTNFQVIFLYRYFVFND</sequence>
<dbReference type="PANTHER" id="PTHR11777">
    <property type="entry name" value="ALANYL-TRNA SYNTHETASE"/>
    <property type="match status" value="1"/>
</dbReference>
<dbReference type="AlphaFoldDB" id="A0A183HVK6"/>
<reference evidence="2 3" key="2">
    <citation type="submission" date="2018-11" db="EMBL/GenBank/DDBJ databases">
        <authorList>
            <consortium name="Pathogen Informatics"/>
        </authorList>
    </citation>
    <scope>NUCLEOTIDE SEQUENCE [LARGE SCALE GENOMIC DNA]</scope>
</reference>
<protein>
    <submittedName>
        <fullName evidence="4">tRNA-synt_2c domain-containing protein</fullName>
    </submittedName>
</protein>
<dbReference type="EMBL" id="UZAJ01016697">
    <property type="protein sequence ID" value="VDO77009.1"/>
    <property type="molecule type" value="Genomic_DNA"/>
</dbReference>
<dbReference type="GO" id="GO:0005524">
    <property type="term" value="F:ATP binding"/>
    <property type="evidence" value="ECO:0007669"/>
    <property type="project" value="InterPro"/>
</dbReference>
<dbReference type="STRING" id="387005.A0A183HVK6"/>
<dbReference type="Pfam" id="PF01411">
    <property type="entry name" value="tRNA-synt_2c"/>
    <property type="match status" value="1"/>
</dbReference>
<feature type="domain" description="Alanyl-tRNA synthetase class IIc N-terminal" evidence="1">
    <location>
        <begin position="2"/>
        <end position="100"/>
    </location>
</feature>
<dbReference type="GO" id="GO:0004813">
    <property type="term" value="F:alanine-tRNA ligase activity"/>
    <property type="evidence" value="ECO:0007669"/>
    <property type="project" value="InterPro"/>
</dbReference>
<dbReference type="WBParaSite" id="OFLC_0001151801-mRNA-1">
    <property type="protein sequence ID" value="OFLC_0001151801-mRNA-1"/>
    <property type="gene ID" value="OFLC_0001151801"/>
</dbReference>
<dbReference type="PANTHER" id="PTHR11777:SF9">
    <property type="entry name" value="ALANINE--TRNA LIGASE, CYTOPLASMIC"/>
    <property type="match status" value="1"/>
</dbReference>
<evidence type="ECO:0000313" key="2">
    <source>
        <dbReference type="EMBL" id="VDO77009.1"/>
    </source>
</evidence>
<accession>A0A183HVK6</accession>
<dbReference type="InterPro" id="IPR018162">
    <property type="entry name" value="Ala-tRNA-ligase_IIc_anticod-bd"/>
</dbReference>
<gene>
    <name evidence="2" type="ORF">OFLC_LOCUS11515</name>
</gene>
<dbReference type="InterPro" id="IPR050058">
    <property type="entry name" value="Ala-tRNA_ligase"/>
</dbReference>
<dbReference type="GO" id="GO:0002161">
    <property type="term" value="F:aminoacyl-tRNA deacylase activity"/>
    <property type="evidence" value="ECO:0007669"/>
    <property type="project" value="TreeGrafter"/>
</dbReference>
<organism evidence="4">
    <name type="scientific">Onchocerca flexuosa</name>
    <dbReference type="NCBI Taxonomy" id="387005"/>
    <lineage>
        <taxon>Eukaryota</taxon>
        <taxon>Metazoa</taxon>
        <taxon>Ecdysozoa</taxon>
        <taxon>Nematoda</taxon>
        <taxon>Chromadorea</taxon>
        <taxon>Rhabditida</taxon>
        <taxon>Spirurina</taxon>
        <taxon>Spiruromorpha</taxon>
        <taxon>Filarioidea</taxon>
        <taxon>Onchocercidae</taxon>
        <taxon>Onchocerca</taxon>
    </lineage>
</organism>
<evidence type="ECO:0000313" key="3">
    <source>
        <dbReference type="Proteomes" id="UP000267606"/>
    </source>
</evidence>
<dbReference type="InterPro" id="IPR018164">
    <property type="entry name" value="Ala-tRNA-synth_IIc_N"/>
</dbReference>
<evidence type="ECO:0000313" key="4">
    <source>
        <dbReference type="WBParaSite" id="OFLC_0001151801-mRNA-1"/>
    </source>
</evidence>
<dbReference type="Proteomes" id="UP000267606">
    <property type="component" value="Unassembled WGS sequence"/>
</dbReference>
<name>A0A183HVK6_9BILA</name>
<dbReference type="GO" id="GO:0006419">
    <property type="term" value="P:alanyl-tRNA aminoacylation"/>
    <property type="evidence" value="ECO:0007669"/>
    <property type="project" value="InterPro"/>
</dbReference>
<evidence type="ECO:0000259" key="1">
    <source>
        <dbReference type="Pfam" id="PF01411"/>
    </source>
</evidence>
<dbReference type="GO" id="GO:0005739">
    <property type="term" value="C:mitochondrion"/>
    <property type="evidence" value="ECO:0007669"/>
    <property type="project" value="TreeGrafter"/>
</dbReference>
<proteinExistence type="predicted"/>
<reference evidence="4" key="1">
    <citation type="submission" date="2016-06" db="UniProtKB">
        <authorList>
            <consortium name="WormBaseParasite"/>
        </authorList>
    </citation>
    <scope>IDENTIFICATION</scope>
</reference>